<feature type="region of interest" description="Disordered" evidence="1">
    <location>
        <begin position="1"/>
        <end position="98"/>
    </location>
</feature>
<gene>
    <name evidence="2" type="ORF">BJX66DRAFT_91106</name>
</gene>
<protein>
    <submittedName>
        <fullName evidence="2">Uncharacterized protein</fullName>
    </submittedName>
</protein>
<feature type="compositionally biased region" description="Basic and acidic residues" evidence="1">
    <location>
        <begin position="28"/>
        <end position="38"/>
    </location>
</feature>
<evidence type="ECO:0000256" key="1">
    <source>
        <dbReference type="SAM" id="MobiDB-lite"/>
    </source>
</evidence>
<evidence type="ECO:0000313" key="3">
    <source>
        <dbReference type="Proteomes" id="UP001610563"/>
    </source>
</evidence>
<comment type="caution">
    <text evidence="2">The sequence shown here is derived from an EMBL/GenBank/DDBJ whole genome shotgun (WGS) entry which is preliminary data.</text>
</comment>
<evidence type="ECO:0000313" key="2">
    <source>
        <dbReference type="EMBL" id="KAL2784197.1"/>
    </source>
</evidence>
<name>A0ABR4FMB7_9EURO</name>
<feature type="compositionally biased region" description="Polar residues" evidence="1">
    <location>
        <begin position="41"/>
        <end position="64"/>
    </location>
</feature>
<organism evidence="2 3">
    <name type="scientific">Aspergillus keveii</name>
    <dbReference type="NCBI Taxonomy" id="714993"/>
    <lineage>
        <taxon>Eukaryota</taxon>
        <taxon>Fungi</taxon>
        <taxon>Dikarya</taxon>
        <taxon>Ascomycota</taxon>
        <taxon>Pezizomycotina</taxon>
        <taxon>Eurotiomycetes</taxon>
        <taxon>Eurotiomycetidae</taxon>
        <taxon>Eurotiales</taxon>
        <taxon>Aspergillaceae</taxon>
        <taxon>Aspergillus</taxon>
        <taxon>Aspergillus subgen. Nidulantes</taxon>
    </lineage>
</organism>
<sequence>MPRGRETGRVASVDPNVQPCRHRRSAKWQHDSGGRHPGESTPENLARTRSPQLTKMDSQRSRVQVMSRGGSRQSRRPALPSPVRPLIGPGSGANWGAKRPQPRLFSISSVIPDDHGLLQECVCRSQSWFVSSNKCSAPSLMHWCLGQRSLLLPASQQNCLTATVACQRLV</sequence>
<proteinExistence type="predicted"/>
<keyword evidence="3" id="KW-1185">Reference proteome</keyword>
<accession>A0ABR4FMB7</accession>
<dbReference type="EMBL" id="JBFTWV010000189">
    <property type="protein sequence ID" value="KAL2784197.1"/>
    <property type="molecule type" value="Genomic_DNA"/>
</dbReference>
<reference evidence="2 3" key="1">
    <citation type="submission" date="2024-07" db="EMBL/GenBank/DDBJ databases">
        <title>Section-level genome sequencing and comparative genomics of Aspergillus sections Usti and Cavernicolus.</title>
        <authorList>
            <consortium name="Lawrence Berkeley National Laboratory"/>
            <person name="Nybo J.L."/>
            <person name="Vesth T.C."/>
            <person name="Theobald S."/>
            <person name="Frisvad J.C."/>
            <person name="Larsen T.O."/>
            <person name="Kjaerboelling I."/>
            <person name="Rothschild-Mancinelli K."/>
            <person name="Lyhne E.K."/>
            <person name="Kogle M.E."/>
            <person name="Barry K."/>
            <person name="Clum A."/>
            <person name="Na H."/>
            <person name="Ledsgaard L."/>
            <person name="Lin J."/>
            <person name="Lipzen A."/>
            <person name="Kuo A."/>
            <person name="Riley R."/>
            <person name="Mondo S."/>
            <person name="Labutti K."/>
            <person name="Haridas S."/>
            <person name="Pangalinan J."/>
            <person name="Salamov A.A."/>
            <person name="Simmons B.A."/>
            <person name="Magnuson J.K."/>
            <person name="Chen J."/>
            <person name="Drula E."/>
            <person name="Henrissat B."/>
            <person name="Wiebenga A."/>
            <person name="Lubbers R.J."/>
            <person name="Gomes A.C."/>
            <person name="Makela M.R."/>
            <person name="Stajich J."/>
            <person name="Grigoriev I.V."/>
            <person name="Mortensen U.H."/>
            <person name="De Vries R.P."/>
            <person name="Baker S.E."/>
            <person name="Andersen M.R."/>
        </authorList>
    </citation>
    <scope>NUCLEOTIDE SEQUENCE [LARGE SCALE GENOMIC DNA]</scope>
    <source>
        <strain evidence="2 3">CBS 209.92</strain>
    </source>
</reference>
<dbReference type="Proteomes" id="UP001610563">
    <property type="component" value="Unassembled WGS sequence"/>
</dbReference>